<gene>
    <name evidence="3" type="ORF">MVEN_01013400</name>
</gene>
<protein>
    <submittedName>
        <fullName evidence="3">CxC2 domain-containing protein</fullName>
    </submittedName>
</protein>
<dbReference type="OrthoDB" id="3235114at2759"/>
<dbReference type="Proteomes" id="UP000620124">
    <property type="component" value="Unassembled WGS sequence"/>
</dbReference>
<keyword evidence="4" id="KW-1185">Reference proteome</keyword>
<feature type="compositionally biased region" description="Low complexity" evidence="1">
    <location>
        <begin position="279"/>
        <end position="289"/>
    </location>
</feature>
<dbReference type="EMBL" id="JACAZI010000007">
    <property type="protein sequence ID" value="KAF7356781.1"/>
    <property type="molecule type" value="Genomic_DNA"/>
</dbReference>
<comment type="caution">
    <text evidence="3">The sequence shown here is derived from an EMBL/GenBank/DDBJ whole genome shotgun (WGS) entry which is preliminary data.</text>
</comment>
<organism evidence="3 4">
    <name type="scientific">Mycena venus</name>
    <dbReference type="NCBI Taxonomy" id="2733690"/>
    <lineage>
        <taxon>Eukaryota</taxon>
        <taxon>Fungi</taxon>
        <taxon>Dikarya</taxon>
        <taxon>Basidiomycota</taxon>
        <taxon>Agaricomycotina</taxon>
        <taxon>Agaricomycetes</taxon>
        <taxon>Agaricomycetidae</taxon>
        <taxon>Agaricales</taxon>
        <taxon>Marasmiineae</taxon>
        <taxon>Mycenaceae</taxon>
        <taxon>Mycena</taxon>
    </lineage>
</organism>
<evidence type="ECO:0000256" key="1">
    <source>
        <dbReference type="SAM" id="MobiDB-lite"/>
    </source>
</evidence>
<sequence length="566" mass="62482">MTALKGSSQWKQLVLSDASNQTPRRTWARAKMAEFGGSSPRNPWILDDQGQLVLHATTTARGRRREEVSEEPLKVGGSAPFPGIIWGPPSTITRETRLAAVAAATAFASTPPPGFRVVYALRDFDAQVLSGRQTTVSLIRATRHQTNSVAGAATSHHAQGPSGNNDENAVPRARYWFRGKHPLSTSSAATRLVMRSAAARGPLVVQSRRRAPAPALRPHLWSLLFMASSGAASSSSGSHKRKAKAPRLVIAATASSVSHRTYDQRRQRTTRGVVGQGAGPSSSASNSGGHQFWADDIDTNLARAAENFSYQLGDNLLESQTDDFFDDGINVVITPVARNTNSDRPLQTWYPHCDEYLQENLRHEGRGAPKTYARCAGSRCLVRECLDRECSGPADWRCVDQSCFGEVMFCERCIIAAHAQHPTHFVERWNGKNFVRDRRWLQKLGLRVQLNHPPGVVCPARQAAPHDFVLYDVTGVHEMNVDFCGCRRNNNQDPPLERRTQLLHACWWPATVGEPKTCTTFGVLRLFQILNCLGKLSAYDFLRGLEMCTNHDGLDKPLVRGHLLSL</sequence>
<dbReference type="Pfam" id="PF18803">
    <property type="entry name" value="CxC2"/>
    <property type="match status" value="1"/>
</dbReference>
<evidence type="ECO:0000313" key="3">
    <source>
        <dbReference type="EMBL" id="KAF7356781.1"/>
    </source>
</evidence>
<proteinExistence type="predicted"/>
<accession>A0A8H6YED0</accession>
<reference evidence="3" key="1">
    <citation type="submission" date="2020-05" db="EMBL/GenBank/DDBJ databases">
        <title>Mycena genomes resolve the evolution of fungal bioluminescence.</title>
        <authorList>
            <person name="Tsai I.J."/>
        </authorList>
    </citation>
    <scope>NUCLEOTIDE SEQUENCE</scope>
    <source>
        <strain evidence="3">CCC161011</strain>
    </source>
</reference>
<dbReference type="AlphaFoldDB" id="A0A8H6YED0"/>
<evidence type="ECO:0000259" key="2">
    <source>
        <dbReference type="Pfam" id="PF18803"/>
    </source>
</evidence>
<feature type="region of interest" description="Disordered" evidence="1">
    <location>
        <begin position="259"/>
        <end position="290"/>
    </location>
</feature>
<feature type="domain" description="CxC2-like cysteine cluster KDZ transposase-associated" evidence="2">
    <location>
        <begin position="441"/>
        <end position="551"/>
    </location>
</feature>
<evidence type="ECO:0000313" key="4">
    <source>
        <dbReference type="Proteomes" id="UP000620124"/>
    </source>
</evidence>
<name>A0A8H6YED0_9AGAR</name>
<dbReference type="InterPro" id="IPR041457">
    <property type="entry name" value="CxC2_KDZ-assoc"/>
</dbReference>